<name>A0A653B5K8_ECTOL</name>
<gene>
    <name evidence="1" type="ORF">POT9AD_2951</name>
</gene>
<dbReference type="EMBL" id="LR130779">
    <property type="protein sequence ID" value="VDN63926.1"/>
    <property type="molecule type" value="Genomic_DNA"/>
</dbReference>
<evidence type="ECO:0000313" key="1">
    <source>
        <dbReference type="EMBL" id="VDN63926.1"/>
    </source>
</evidence>
<proteinExistence type="predicted"/>
<dbReference type="AlphaFoldDB" id="A0A653B5K8"/>
<accession>A0A653B5K8</accession>
<sequence>MGGAYPRDFGRYRVKTTGVLPKTSNRSRIDMRASLRRFRVCLAGSGPWRVRGDGRDGAANPVVNAYKGWVWQCFVAGRRFQYARRRCGAIPPVREWQAQPMPRRVRADAPPWPSSMVIGPATVAGRSPQPKPPGPKNNNGL</sequence>
<organism evidence="1">
    <name type="scientific">Ectopseudomonas oleovorans</name>
    <name type="common">Pseudomonas oleovorans</name>
    <dbReference type="NCBI Taxonomy" id="301"/>
    <lineage>
        <taxon>Bacteria</taxon>
        <taxon>Pseudomonadati</taxon>
        <taxon>Pseudomonadota</taxon>
        <taxon>Gammaproteobacteria</taxon>
        <taxon>Pseudomonadales</taxon>
        <taxon>Pseudomonadaceae</taxon>
        <taxon>Ectopseudomonas</taxon>
    </lineage>
</organism>
<protein>
    <submittedName>
        <fullName evidence="1">Uncharacterized protein</fullName>
    </submittedName>
</protein>
<reference evidence="1" key="1">
    <citation type="submission" date="2018-11" db="EMBL/GenBank/DDBJ databases">
        <authorList>
            <consortium name="Genoscope - CEA"/>
            <person name="William W."/>
        </authorList>
    </citation>
    <scope>NUCLEOTIDE SEQUENCE [LARGE SCALE GENOMIC DNA]</scope>
    <source>
        <strain evidence="1">T9AD</strain>
    </source>
</reference>